<dbReference type="AlphaFoldDB" id="A0A443HRC0"/>
<dbReference type="GO" id="GO:0046872">
    <property type="term" value="F:metal ion binding"/>
    <property type="evidence" value="ECO:0007669"/>
    <property type="project" value="UniProtKB-KW"/>
</dbReference>
<protein>
    <submittedName>
        <fullName evidence="2">DlpA domain-containing protein</fullName>
    </submittedName>
</protein>
<dbReference type="RefSeq" id="XP_028483986.1">
    <property type="nucleotide sequence ID" value="XM_028630795.1"/>
</dbReference>
<gene>
    <name evidence="2" type="ORF">C8Q69DRAFT_469847</name>
</gene>
<keyword evidence="1" id="KW-0460">Magnesium</keyword>
<dbReference type="VEuPathDB" id="FungiDB:C8Q69DRAFT_469847"/>
<dbReference type="Gene3D" id="3.50.30.40">
    <property type="entry name" value="Ribonuclease E inhibitor RraA/RraA-like"/>
    <property type="match status" value="1"/>
</dbReference>
<reference evidence="2 3" key="1">
    <citation type="journal article" date="2018" name="Front. Microbiol.">
        <title>Genomic and genetic insights into a cosmopolitan fungus, Paecilomyces variotii (Eurotiales).</title>
        <authorList>
            <person name="Urquhart A.S."/>
            <person name="Mondo S.J."/>
            <person name="Makela M.R."/>
            <person name="Hane J.K."/>
            <person name="Wiebenga A."/>
            <person name="He G."/>
            <person name="Mihaltcheva S."/>
            <person name="Pangilinan J."/>
            <person name="Lipzen A."/>
            <person name="Barry K."/>
            <person name="de Vries R.P."/>
            <person name="Grigoriev I.V."/>
            <person name="Idnurm A."/>
        </authorList>
    </citation>
    <scope>NUCLEOTIDE SEQUENCE [LARGE SCALE GENOMIC DNA]</scope>
    <source>
        <strain evidence="2 3">CBS 101075</strain>
    </source>
</reference>
<dbReference type="InterPro" id="IPR036704">
    <property type="entry name" value="RraA/RraA-like_sf"/>
</dbReference>
<feature type="binding site" evidence="1">
    <location>
        <position position="146"/>
    </location>
    <ligand>
        <name>substrate</name>
    </ligand>
</feature>
<evidence type="ECO:0000313" key="3">
    <source>
        <dbReference type="Proteomes" id="UP000283841"/>
    </source>
</evidence>
<sequence>MPEKDTPWPFRPLAGRVKMNEELERLLNYSACEISDALLTLGVPGAGFLPDIGPINTGNKVVAPAVTVLFVPRASPSFPTLIPSDFSTTPDSNIPDGSIYADMALPDTIVVMSQPRGTRTATMGGLMAARMRKIGVKGILVDGRVRDVKQLRELVDIPVWARATSIVATRGECRAHAVNVPIHIGGTRVEQRDIVMLDPEDGCAVCIPKDKLGLVLEMAPKFAVDDETKMQRVMRGMKVEDAIKESI</sequence>
<dbReference type="Proteomes" id="UP000283841">
    <property type="component" value="Unassembled WGS sequence"/>
</dbReference>
<evidence type="ECO:0000256" key="1">
    <source>
        <dbReference type="PIRSR" id="PIRSR605493-1"/>
    </source>
</evidence>
<dbReference type="GO" id="GO:0008948">
    <property type="term" value="F:oxaloacetate decarboxylase activity"/>
    <property type="evidence" value="ECO:0007669"/>
    <property type="project" value="TreeGrafter"/>
</dbReference>
<dbReference type="PANTHER" id="PTHR33254">
    <property type="entry name" value="4-HYDROXY-4-METHYL-2-OXOGLUTARATE ALDOLASE 3-RELATED"/>
    <property type="match status" value="1"/>
</dbReference>
<dbReference type="Pfam" id="PF03737">
    <property type="entry name" value="RraA-like"/>
    <property type="match status" value="1"/>
</dbReference>
<dbReference type="PANTHER" id="PTHR33254:SF4">
    <property type="entry name" value="4-HYDROXY-4-METHYL-2-OXOGLUTARATE ALDOLASE 3-RELATED"/>
    <property type="match status" value="1"/>
</dbReference>
<dbReference type="GO" id="GO:0047443">
    <property type="term" value="F:4-hydroxy-4-methyl-2-oxoglutarate aldolase activity"/>
    <property type="evidence" value="ECO:0007669"/>
    <property type="project" value="TreeGrafter"/>
</dbReference>
<comment type="cofactor">
    <cofactor evidence="1">
        <name>Mg(2+)</name>
        <dbReference type="ChEBI" id="CHEBI:18420"/>
    </cofactor>
</comment>
<comment type="caution">
    <text evidence="2">The sequence shown here is derived from an EMBL/GenBank/DDBJ whole genome shotgun (WGS) entry which is preliminary data.</text>
</comment>
<dbReference type="STRING" id="264951.A0A443HRC0"/>
<accession>A0A443HRC0</accession>
<proteinExistence type="predicted"/>
<keyword evidence="3" id="KW-1185">Reference proteome</keyword>
<dbReference type="GeneID" id="39600072"/>
<dbReference type="SUPFAM" id="SSF89562">
    <property type="entry name" value="RraA-like"/>
    <property type="match status" value="1"/>
</dbReference>
<feature type="binding site" evidence="1">
    <location>
        <position position="147"/>
    </location>
    <ligand>
        <name>Mg(2+)</name>
        <dbReference type="ChEBI" id="CHEBI:18420"/>
    </ligand>
</feature>
<feature type="binding site" evidence="1">
    <location>
        <begin position="124"/>
        <end position="127"/>
    </location>
    <ligand>
        <name>substrate</name>
    </ligand>
</feature>
<keyword evidence="1" id="KW-0479">Metal-binding</keyword>
<dbReference type="InterPro" id="IPR005493">
    <property type="entry name" value="RraA/RraA-like"/>
</dbReference>
<dbReference type="CDD" id="cd16841">
    <property type="entry name" value="RraA_family"/>
    <property type="match status" value="1"/>
</dbReference>
<dbReference type="EMBL" id="RCNU01000007">
    <property type="protein sequence ID" value="RWQ94341.1"/>
    <property type="molecule type" value="Genomic_DNA"/>
</dbReference>
<name>A0A443HRC0_BYSSP</name>
<organism evidence="2 3">
    <name type="scientific">Byssochlamys spectabilis</name>
    <name type="common">Paecilomyces variotii</name>
    <dbReference type="NCBI Taxonomy" id="264951"/>
    <lineage>
        <taxon>Eukaryota</taxon>
        <taxon>Fungi</taxon>
        <taxon>Dikarya</taxon>
        <taxon>Ascomycota</taxon>
        <taxon>Pezizomycotina</taxon>
        <taxon>Eurotiomycetes</taxon>
        <taxon>Eurotiomycetidae</taxon>
        <taxon>Eurotiales</taxon>
        <taxon>Thermoascaceae</taxon>
        <taxon>Paecilomyces</taxon>
    </lineage>
</organism>
<evidence type="ECO:0000313" key="2">
    <source>
        <dbReference type="EMBL" id="RWQ94341.1"/>
    </source>
</evidence>